<reference evidence="6" key="1">
    <citation type="submission" date="2019-03" db="EMBL/GenBank/DDBJ databases">
        <title>Lake Tanganyika Metagenome-Assembled Genomes (MAGs).</title>
        <authorList>
            <person name="Tran P."/>
        </authorList>
    </citation>
    <scope>NUCLEOTIDE SEQUENCE</scope>
    <source>
        <strain evidence="6">M_DeepCast_50m_m2_156</strain>
    </source>
</reference>
<comment type="similarity">
    <text evidence="2">Belongs to the NAD(P)-dependent epimerase/dehydratase family. GDP-mannose 4,6-dehydratase subfamily.</text>
</comment>
<dbReference type="Pfam" id="PF16363">
    <property type="entry name" value="GDP_Man_Dehyd"/>
    <property type="match status" value="1"/>
</dbReference>
<evidence type="ECO:0000256" key="4">
    <source>
        <dbReference type="ARBA" id="ARBA00023239"/>
    </source>
</evidence>
<dbReference type="GO" id="GO:0019673">
    <property type="term" value="P:GDP-mannose metabolic process"/>
    <property type="evidence" value="ECO:0007669"/>
    <property type="project" value="InterPro"/>
</dbReference>
<evidence type="ECO:0000256" key="2">
    <source>
        <dbReference type="ARBA" id="ARBA00009263"/>
    </source>
</evidence>
<dbReference type="PANTHER" id="PTHR43715">
    <property type="entry name" value="GDP-MANNOSE 4,6-DEHYDRATASE"/>
    <property type="match status" value="1"/>
</dbReference>
<dbReference type="PANTHER" id="PTHR43715:SF1">
    <property type="entry name" value="GDP-MANNOSE 4,6 DEHYDRATASE"/>
    <property type="match status" value="1"/>
</dbReference>
<dbReference type="InterPro" id="IPR036291">
    <property type="entry name" value="NAD(P)-bd_dom_sf"/>
</dbReference>
<dbReference type="InterPro" id="IPR006368">
    <property type="entry name" value="GDP_Man_deHydtase"/>
</dbReference>
<dbReference type="FunFam" id="3.40.50.720:FF:000924">
    <property type="entry name" value="GDP-mannose 4,6 dehydratase"/>
    <property type="match status" value="1"/>
</dbReference>
<comment type="cofactor">
    <cofactor evidence="1">
        <name>NADP(+)</name>
        <dbReference type="ChEBI" id="CHEBI:58349"/>
    </cofactor>
</comment>
<organism evidence="6 7">
    <name type="scientific">Candidatus Iainarchaeum sp</name>
    <dbReference type="NCBI Taxonomy" id="3101447"/>
    <lineage>
        <taxon>Archaea</taxon>
        <taxon>Candidatus Iainarchaeota</taxon>
        <taxon>Candidatus Iainarchaeia</taxon>
        <taxon>Candidatus Iainarchaeales</taxon>
        <taxon>Candidatus Iainarchaeaceae</taxon>
        <taxon>Candidatus Iainarchaeum</taxon>
    </lineage>
</organism>
<evidence type="ECO:0000259" key="5">
    <source>
        <dbReference type="Pfam" id="PF16363"/>
    </source>
</evidence>
<protein>
    <recommendedName>
        <fullName evidence="3">GDP-mannose 4,6-dehydratase</fullName>
        <ecNumber evidence="3">4.2.1.47</ecNumber>
    </recommendedName>
</protein>
<dbReference type="EC" id="4.2.1.47" evidence="3"/>
<dbReference type="Gene3D" id="3.90.25.10">
    <property type="entry name" value="UDP-galactose 4-epimerase, domain 1"/>
    <property type="match status" value="1"/>
</dbReference>
<dbReference type="Proteomes" id="UP000774699">
    <property type="component" value="Unassembled WGS sequence"/>
</dbReference>
<comment type="caution">
    <text evidence="6">The sequence shown here is derived from an EMBL/GenBank/DDBJ whole genome shotgun (WGS) entry which is preliminary data.</text>
</comment>
<dbReference type="SUPFAM" id="SSF51735">
    <property type="entry name" value="NAD(P)-binding Rossmann-fold domains"/>
    <property type="match status" value="1"/>
</dbReference>
<evidence type="ECO:0000256" key="3">
    <source>
        <dbReference type="ARBA" id="ARBA00011989"/>
    </source>
</evidence>
<dbReference type="InterPro" id="IPR016040">
    <property type="entry name" value="NAD(P)-bd_dom"/>
</dbReference>
<feature type="domain" description="NAD(P)-binding" evidence="5">
    <location>
        <begin position="4"/>
        <end position="308"/>
    </location>
</feature>
<name>A0A8T4C9W4_9ARCH</name>
<keyword evidence="4" id="KW-0456">Lyase</keyword>
<dbReference type="Gene3D" id="3.40.50.720">
    <property type="entry name" value="NAD(P)-binding Rossmann-like Domain"/>
    <property type="match status" value="1"/>
</dbReference>
<sequence>MRALITGITGFVGSHLAEYLLSQGLEVDGTYRWRSRMDNIDSIKHKIGLIECDLRDPFSTYSAIKRSEPDYIFHLAAQSFVRASFDHPAGTIDSNVHGTINVLEGVRHAEINPVIQVACSSEEYGFVTPQEVPIKETNPLRPLSPYAVSKVAEEMLAYQYHKSYGLKTIITRTFNHEGPRRGDVFVTSNFAKQVAEIEKGKRSPIIQVGNLNAQRDYTDVRDVVRAYYLAVQKCDYAEAYNICSGRPWVIRDMLNYLVSKSHKKDIRVEVDQSRMRPSDVEILHGDYSKFHQKTGWKPEIPFEKTLDDTLDYWRARIV</sequence>
<dbReference type="EMBL" id="VGJJ01000001">
    <property type="protein sequence ID" value="MBM3281748.1"/>
    <property type="molecule type" value="Genomic_DNA"/>
</dbReference>
<evidence type="ECO:0000313" key="6">
    <source>
        <dbReference type="EMBL" id="MBM3281748.1"/>
    </source>
</evidence>
<dbReference type="AlphaFoldDB" id="A0A8T4C9W4"/>
<accession>A0A8T4C9W4</accession>
<evidence type="ECO:0000313" key="7">
    <source>
        <dbReference type="Proteomes" id="UP000774699"/>
    </source>
</evidence>
<dbReference type="CDD" id="cd05260">
    <property type="entry name" value="GDP_MD_SDR_e"/>
    <property type="match status" value="1"/>
</dbReference>
<evidence type="ECO:0000256" key="1">
    <source>
        <dbReference type="ARBA" id="ARBA00001937"/>
    </source>
</evidence>
<dbReference type="GO" id="GO:0008446">
    <property type="term" value="F:GDP-mannose 4,6-dehydratase activity"/>
    <property type="evidence" value="ECO:0007669"/>
    <property type="project" value="UniProtKB-EC"/>
</dbReference>
<proteinExistence type="inferred from homology"/>
<gene>
    <name evidence="6" type="ORF">FJY86_00180</name>
</gene>